<gene>
    <name evidence="2" type="ORF">GCM10009720_06350</name>
</gene>
<dbReference type="InterPro" id="IPR012338">
    <property type="entry name" value="Beta-lactam/transpept-like"/>
</dbReference>
<keyword evidence="3" id="KW-1185">Reference proteome</keyword>
<feature type="domain" description="Beta-lactamase class A catalytic" evidence="1">
    <location>
        <begin position="25"/>
        <end position="256"/>
    </location>
</feature>
<dbReference type="PANTHER" id="PTHR35333">
    <property type="entry name" value="BETA-LACTAMASE"/>
    <property type="match status" value="1"/>
</dbReference>
<protein>
    <recommendedName>
        <fullName evidence="1">Beta-lactamase class A catalytic domain-containing protein</fullName>
    </recommendedName>
</protein>
<dbReference type="InterPro" id="IPR000871">
    <property type="entry name" value="Beta-lactam_class-A"/>
</dbReference>
<feature type="domain" description="Beta-lactamase class A catalytic" evidence="1">
    <location>
        <begin position="324"/>
        <end position="506"/>
    </location>
</feature>
<dbReference type="Pfam" id="PF13354">
    <property type="entry name" value="Beta-lactamase2"/>
    <property type="match status" value="2"/>
</dbReference>
<sequence length="553" mass="59830">MTTQLGQLELRIRQLADRYPFAVHWQIRDLSSGHVAGDADRTVLGAFSTRKVCVLLACLALVQSGRLSLDDTYTIDEQLKDGVQAGIMRNLSAGIELTLRDHLAQMMITSDNICTQLVFQAIEDATGDALQSVNDYCAQVGMYDTLHREIFPRSGQLPWSHSIESMTVTSAHDQALLLEKLAYGCTDEREAAKLGLNSELCGFAVELMGNLFTPMLGARLRQGVMAEKNGRGIRGLSQVGLLLDVAGQPVASVAVFAEHIPVELMDGTPGRARAIEFFAECGQVIEHAFLSTTPDELVARQVVVPNYWEQEFGELLYSVEGGRAVNDDIVFTFSGVGKLFFACTLAELEKNEPGLFDETIEITDEHRAQANTGSLRHLTGALQVSVDDALRLMIASGDGSVTLALLGYLHNRGVDVLEQGRRFVAGLPNTTITGVEDRSSGEGFTGYTTVADLLIVLRQLIDHNGRVKEWMSSVFEPAGLACALPGYGPHTAEHWTISGWARLDGIHAHEGRTSVLILRGPRGLVPLAAHAPVGTMDVPAKFGSLGLSALAHS</sequence>
<dbReference type="Gene3D" id="3.40.710.10">
    <property type="entry name" value="DD-peptidase/beta-lactamase superfamily"/>
    <property type="match status" value="2"/>
</dbReference>
<accession>A0ABP5FLE4</accession>
<evidence type="ECO:0000313" key="3">
    <source>
        <dbReference type="Proteomes" id="UP001501461"/>
    </source>
</evidence>
<evidence type="ECO:0000313" key="2">
    <source>
        <dbReference type="EMBL" id="GAA2029212.1"/>
    </source>
</evidence>
<name>A0ABP5FLE4_9MICC</name>
<evidence type="ECO:0000259" key="1">
    <source>
        <dbReference type="Pfam" id="PF13354"/>
    </source>
</evidence>
<dbReference type="PANTHER" id="PTHR35333:SF5">
    <property type="entry name" value="CONSERVED LIPOPROTEIN LPQF-RELATED"/>
    <property type="match status" value="1"/>
</dbReference>
<comment type="caution">
    <text evidence="2">The sequence shown here is derived from an EMBL/GenBank/DDBJ whole genome shotgun (WGS) entry which is preliminary data.</text>
</comment>
<dbReference type="RefSeq" id="WP_343956147.1">
    <property type="nucleotide sequence ID" value="NZ_BAAAMN010000010.1"/>
</dbReference>
<reference evidence="3" key="1">
    <citation type="journal article" date="2019" name="Int. J. Syst. Evol. Microbiol.">
        <title>The Global Catalogue of Microorganisms (GCM) 10K type strain sequencing project: providing services to taxonomists for standard genome sequencing and annotation.</title>
        <authorList>
            <consortium name="The Broad Institute Genomics Platform"/>
            <consortium name="The Broad Institute Genome Sequencing Center for Infectious Disease"/>
            <person name="Wu L."/>
            <person name="Ma J."/>
        </authorList>
    </citation>
    <scope>NUCLEOTIDE SEQUENCE [LARGE SCALE GENOMIC DNA]</scope>
    <source>
        <strain evidence="3">JCM 13595</strain>
    </source>
</reference>
<dbReference type="SUPFAM" id="SSF56601">
    <property type="entry name" value="beta-lactamase/transpeptidase-like"/>
    <property type="match status" value="2"/>
</dbReference>
<dbReference type="EMBL" id="BAAAMN010000010">
    <property type="protein sequence ID" value="GAA2029212.1"/>
    <property type="molecule type" value="Genomic_DNA"/>
</dbReference>
<dbReference type="InterPro" id="IPR045155">
    <property type="entry name" value="Beta-lactam_cat"/>
</dbReference>
<organism evidence="2 3">
    <name type="scientific">Yaniella flava</name>
    <dbReference type="NCBI Taxonomy" id="287930"/>
    <lineage>
        <taxon>Bacteria</taxon>
        <taxon>Bacillati</taxon>
        <taxon>Actinomycetota</taxon>
        <taxon>Actinomycetes</taxon>
        <taxon>Micrococcales</taxon>
        <taxon>Micrococcaceae</taxon>
        <taxon>Yaniella</taxon>
    </lineage>
</organism>
<proteinExistence type="predicted"/>
<dbReference type="Proteomes" id="UP001501461">
    <property type="component" value="Unassembled WGS sequence"/>
</dbReference>